<evidence type="ECO:0000256" key="4">
    <source>
        <dbReference type="ARBA" id="ARBA00023242"/>
    </source>
</evidence>
<sequence>MSLLEDVFLEDEAGEAQELERVIEGDEYDERPQSVSRDSDSNSEKEDEAVEDKRRVDPTKAKTKRVIKNPRFILNPARLTGPRGIQVIPEHFKDFKFKGNGHEKEDLDLVLKKLEHWAYRLYPKFEFEDCLKKIEMLGKKRPVMVHLHKIRSDQLITEETVVQRDSSDEEAPTAPEEDEFDKLLQQQIELARSTPTANSVKPMFSATKVDKRSPLTMPKAVSSPSITDEQKERMLQNRRLAEERRLARLQNTINKNDNAAIVNKEPVVVDDYSIKNTTNNSDSSDINNEPIIVENDFANEGITGADEDEPRKKKHNRSNVIDSSDDECEVVVNQSIAVDIHNDKNDTKIGTASKDNISVNKDSTAINDDIQMLDEVSNDSNIINENVDSVITKKGSNDVIISNNEIVGENDNGAIVDNENRNADVISNDKGISNCDIRLSDMQTGVVDNDTFEHREKYNMISFTEKNIISKDNTDGLVSEDLVKHINDDKVINSDEHFNDEIEKINDNETINNEHDKNEKSRNSTEGNGKNNDFDDLMDVDFTDDF</sequence>
<evidence type="ECO:0000256" key="2">
    <source>
        <dbReference type="ARBA" id="ARBA00006075"/>
    </source>
</evidence>
<evidence type="ECO:0000256" key="3">
    <source>
        <dbReference type="ARBA" id="ARBA00022763"/>
    </source>
</evidence>
<dbReference type="Proteomes" id="UP001652740">
    <property type="component" value="Unplaced"/>
</dbReference>
<feature type="compositionally biased region" description="Basic and acidic residues" evidence="7">
    <location>
        <begin position="51"/>
        <end position="60"/>
    </location>
</feature>
<dbReference type="GO" id="GO:0031297">
    <property type="term" value="P:replication fork processing"/>
    <property type="evidence" value="ECO:0007669"/>
    <property type="project" value="UniProtKB-UniRule"/>
</dbReference>
<dbReference type="AlphaFoldDB" id="A0A6J1W759"/>
<comment type="similarity">
    <text evidence="2 6">Belongs to the CSM3 family.</text>
</comment>
<feature type="region of interest" description="Disordered" evidence="7">
    <location>
        <begin position="301"/>
        <end position="323"/>
    </location>
</feature>
<comment type="subcellular location">
    <subcellularLocation>
        <location evidence="1 6">Nucleus</location>
    </subcellularLocation>
</comment>
<dbReference type="GeneID" id="113509407"/>
<evidence type="ECO:0000259" key="8">
    <source>
        <dbReference type="Pfam" id="PF07962"/>
    </source>
</evidence>
<evidence type="ECO:0000256" key="1">
    <source>
        <dbReference type="ARBA" id="ARBA00004123"/>
    </source>
</evidence>
<dbReference type="GO" id="GO:0031298">
    <property type="term" value="C:replication fork protection complex"/>
    <property type="evidence" value="ECO:0007669"/>
    <property type="project" value="TreeGrafter"/>
</dbReference>
<protein>
    <recommendedName>
        <fullName evidence="6">TIMELESS-interacting protein</fullName>
    </recommendedName>
</protein>
<dbReference type="PANTHER" id="PTHR13220">
    <property type="entry name" value="TIMELESS INTERACTING-RELATED"/>
    <property type="match status" value="1"/>
</dbReference>
<name>A0A6J1W759_GALME</name>
<comment type="function">
    <text evidence="6">Plays an important role in the control of DNA replication and the maintenance of replication fork stability.</text>
</comment>
<evidence type="ECO:0000256" key="5">
    <source>
        <dbReference type="ARBA" id="ARBA00023306"/>
    </source>
</evidence>
<evidence type="ECO:0000256" key="6">
    <source>
        <dbReference type="RuleBase" id="RU366049"/>
    </source>
</evidence>
<dbReference type="GO" id="GO:0006974">
    <property type="term" value="P:DNA damage response"/>
    <property type="evidence" value="ECO:0007669"/>
    <property type="project" value="UniProtKB-KW"/>
</dbReference>
<dbReference type="InterPro" id="IPR040038">
    <property type="entry name" value="TIPIN/Csm3/Swi3"/>
</dbReference>
<organism evidence="9 10">
    <name type="scientific">Galleria mellonella</name>
    <name type="common">Greater wax moth</name>
    <dbReference type="NCBI Taxonomy" id="7137"/>
    <lineage>
        <taxon>Eukaryota</taxon>
        <taxon>Metazoa</taxon>
        <taxon>Ecdysozoa</taxon>
        <taxon>Arthropoda</taxon>
        <taxon>Hexapoda</taxon>
        <taxon>Insecta</taxon>
        <taxon>Pterygota</taxon>
        <taxon>Neoptera</taxon>
        <taxon>Endopterygota</taxon>
        <taxon>Lepidoptera</taxon>
        <taxon>Glossata</taxon>
        <taxon>Ditrysia</taxon>
        <taxon>Pyraloidea</taxon>
        <taxon>Pyralidae</taxon>
        <taxon>Galleriinae</taxon>
        <taxon>Galleria</taxon>
    </lineage>
</organism>
<feature type="domain" description="Chromosome segregation in meiosis protein 3" evidence="8">
    <location>
        <begin position="74"/>
        <end position="154"/>
    </location>
</feature>
<dbReference type="InParanoid" id="A0A6J1W759"/>
<keyword evidence="4 6" id="KW-0539">Nucleus</keyword>
<feature type="compositionally biased region" description="Basic and acidic residues" evidence="7">
    <location>
        <begin position="503"/>
        <end position="523"/>
    </location>
</feature>
<keyword evidence="9" id="KW-1185">Reference proteome</keyword>
<feature type="region of interest" description="Disordered" evidence="7">
    <location>
        <begin position="503"/>
        <end position="536"/>
    </location>
</feature>
<dbReference type="GO" id="GO:0043111">
    <property type="term" value="P:replication fork arrest"/>
    <property type="evidence" value="ECO:0007669"/>
    <property type="project" value="TreeGrafter"/>
</dbReference>
<reference evidence="10" key="1">
    <citation type="submission" date="2025-08" db="UniProtKB">
        <authorList>
            <consortium name="RefSeq"/>
        </authorList>
    </citation>
    <scope>IDENTIFICATION</scope>
    <source>
        <tissue evidence="10">Whole larvae</tissue>
    </source>
</reference>
<dbReference type="Pfam" id="PF07962">
    <property type="entry name" value="Swi3"/>
    <property type="match status" value="1"/>
</dbReference>
<proteinExistence type="inferred from homology"/>
<keyword evidence="3 6" id="KW-0227">DNA damage</keyword>
<evidence type="ECO:0000256" key="7">
    <source>
        <dbReference type="SAM" id="MobiDB-lite"/>
    </source>
</evidence>
<evidence type="ECO:0000313" key="10">
    <source>
        <dbReference type="RefSeq" id="XP_026748545.2"/>
    </source>
</evidence>
<dbReference type="GO" id="GO:0000076">
    <property type="term" value="P:DNA replication checkpoint signaling"/>
    <property type="evidence" value="ECO:0007669"/>
    <property type="project" value="UniProtKB-UniRule"/>
</dbReference>
<evidence type="ECO:0000313" key="9">
    <source>
        <dbReference type="Proteomes" id="UP001652740"/>
    </source>
</evidence>
<dbReference type="GO" id="GO:0003677">
    <property type="term" value="F:DNA binding"/>
    <property type="evidence" value="ECO:0007669"/>
    <property type="project" value="TreeGrafter"/>
</dbReference>
<gene>
    <name evidence="10" type="primary">LOC113509407</name>
</gene>
<dbReference type="RefSeq" id="XP_026748545.2">
    <property type="nucleotide sequence ID" value="XM_026892744.3"/>
</dbReference>
<dbReference type="KEGG" id="gmw:113509407"/>
<feature type="region of interest" description="Disordered" evidence="7">
    <location>
        <begin position="211"/>
        <end position="230"/>
    </location>
</feature>
<keyword evidence="5 6" id="KW-0131">Cell cycle</keyword>
<dbReference type="InterPro" id="IPR012923">
    <property type="entry name" value="Csm3"/>
</dbReference>
<feature type="region of interest" description="Disordered" evidence="7">
    <location>
        <begin position="15"/>
        <end position="61"/>
    </location>
</feature>
<accession>A0A6J1W759</accession>
<dbReference type="PANTHER" id="PTHR13220:SF11">
    <property type="entry name" value="TIMELESS-INTERACTING PROTEIN"/>
    <property type="match status" value="1"/>
</dbReference>